<name>A0A409WSG9_9AGAR</name>
<accession>A0A409WSG9</accession>
<keyword evidence="1" id="KW-0472">Membrane</keyword>
<feature type="transmembrane region" description="Helical" evidence="1">
    <location>
        <begin position="103"/>
        <end position="125"/>
    </location>
</feature>
<reference evidence="2 3" key="1">
    <citation type="journal article" date="2018" name="Evol. Lett.">
        <title>Horizontal gene cluster transfer increased hallucinogenic mushroom diversity.</title>
        <authorList>
            <person name="Reynolds H.T."/>
            <person name="Vijayakumar V."/>
            <person name="Gluck-Thaler E."/>
            <person name="Korotkin H.B."/>
            <person name="Matheny P.B."/>
            <person name="Slot J.C."/>
        </authorList>
    </citation>
    <scope>NUCLEOTIDE SEQUENCE [LARGE SCALE GENOMIC DNA]</scope>
    <source>
        <strain evidence="2 3">SRW20</strain>
    </source>
</reference>
<keyword evidence="1" id="KW-0812">Transmembrane</keyword>
<keyword evidence="1" id="KW-1133">Transmembrane helix</keyword>
<proteinExistence type="predicted"/>
<gene>
    <name evidence="2" type="ORF">CVT26_011541</name>
</gene>
<evidence type="ECO:0000256" key="1">
    <source>
        <dbReference type="SAM" id="Phobius"/>
    </source>
</evidence>
<protein>
    <submittedName>
        <fullName evidence="2">Uncharacterized protein</fullName>
    </submittedName>
</protein>
<organism evidence="2 3">
    <name type="scientific">Gymnopilus dilepis</name>
    <dbReference type="NCBI Taxonomy" id="231916"/>
    <lineage>
        <taxon>Eukaryota</taxon>
        <taxon>Fungi</taxon>
        <taxon>Dikarya</taxon>
        <taxon>Basidiomycota</taxon>
        <taxon>Agaricomycotina</taxon>
        <taxon>Agaricomycetes</taxon>
        <taxon>Agaricomycetidae</taxon>
        <taxon>Agaricales</taxon>
        <taxon>Agaricineae</taxon>
        <taxon>Hymenogastraceae</taxon>
        <taxon>Gymnopilus</taxon>
    </lineage>
</organism>
<evidence type="ECO:0000313" key="2">
    <source>
        <dbReference type="EMBL" id="PPQ81464.1"/>
    </source>
</evidence>
<dbReference type="InParanoid" id="A0A409WSG9"/>
<feature type="transmembrane region" description="Helical" evidence="1">
    <location>
        <begin position="213"/>
        <end position="234"/>
    </location>
</feature>
<feature type="transmembrane region" description="Helical" evidence="1">
    <location>
        <begin position="170"/>
        <end position="192"/>
    </location>
</feature>
<dbReference type="OrthoDB" id="3351617at2759"/>
<feature type="transmembrane region" description="Helical" evidence="1">
    <location>
        <begin position="132"/>
        <end position="150"/>
    </location>
</feature>
<dbReference type="AlphaFoldDB" id="A0A409WSG9"/>
<feature type="transmembrane region" description="Helical" evidence="1">
    <location>
        <begin position="48"/>
        <end position="69"/>
    </location>
</feature>
<feature type="transmembrane region" description="Helical" evidence="1">
    <location>
        <begin position="246"/>
        <end position="265"/>
    </location>
</feature>
<dbReference type="EMBL" id="NHYE01004866">
    <property type="protein sequence ID" value="PPQ81464.1"/>
    <property type="molecule type" value="Genomic_DNA"/>
</dbReference>
<dbReference type="Proteomes" id="UP000284706">
    <property type="component" value="Unassembled WGS sequence"/>
</dbReference>
<keyword evidence="3" id="KW-1185">Reference proteome</keyword>
<evidence type="ECO:0000313" key="3">
    <source>
        <dbReference type="Proteomes" id="UP000284706"/>
    </source>
</evidence>
<feature type="transmembrane region" description="Helical" evidence="1">
    <location>
        <begin position="20"/>
        <end position="41"/>
    </location>
</feature>
<comment type="caution">
    <text evidence="2">The sequence shown here is derived from an EMBL/GenBank/DDBJ whole genome shotgun (WGS) entry which is preliminary data.</text>
</comment>
<sequence length="323" mass="36727">MELPDGAVHRSNMAIFDGMMLASLGYGAMVMLYIQVTQVLLRKPKRGRLFWFVVFYSTALFPLATIAFVGKFRFMEKMYVDYGDFLGGAAAYQTAHSAEWSNVMSQICVTLIPWFGDLIVLYRLMVIWNNQWVLVIIPAIIYLARFSMSIPVLISQIRNMPEPHSNQYGLAYYVLCVTLNLFCTFLISLRLFMLRHKAERVLGRLQATLYNSATTMFVESGALFTLWAFTYLILRFKGSWAQDIFLQPYSYILALTRMLIILRIAQDRAWSKDLITAADVGILDWEVSSDNSSSIDVGKPTSGFAQSLQKKFNKEALSSSSTC</sequence>